<dbReference type="PANTHER" id="PTHR11098">
    <property type="entry name" value="NICOTINATE PHOSPHORIBOSYLTRANSFERASE"/>
    <property type="match status" value="1"/>
</dbReference>
<evidence type="ECO:0000313" key="14">
    <source>
        <dbReference type="Proteomes" id="UP000768567"/>
    </source>
</evidence>
<dbReference type="RefSeq" id="WP_193499579.1">
    <property type="nucleotide sequence ID" value="NZ_JADCKC010000001.1"/>
</dbReference>
<dbReference type="InterPro" id="IPR013785">
    <property type="entry name" value="Aldolase_TIM"/>
</dbReference>
<dbReference type="InterPro" id="IPR036068">
    <property type="entry name" value="Nicotinate_pribotase-like_C"/>
</dbReference>
<gene>
    <name evidence="13" type="ORF">INF35_00180</name>
</gene>
<dbReference type="SUPFAM" id="SSF54675">
    <property type="entry name" value="Nicotinate/Quinolinate PRTase N-terminal domain-like"/>
    <property type="match status" value="1"/>
</dbReference>
<dbReference type="Proteomes" id="UP000768567">
    <property type="component" value="Unassembled WGS sequence"/>
</dbReference>
<keyword evidence="6 9" id="KW-0662">Pyridine nucleotide biosynthesis</keyword>
<keyword evidence="4" id="KW-0597">Phosphoprotein</keyword>
<proteinExistence type="inferred from homology"/>
<dbReference type="GO" id="GO:0016757">
    <property type="term" value="F:glycosyltransferase activity"/>
    <property type="evidence" value="ECO:0007669"/>
    <property type="project" value="UniProtKB-KW"/>
</dbReference>
<dbReference type="GO" id="GO:0004516">
    <property type="term" value="F:nicotinate phosphoribosyltransferase activity"/>
    <property type="evidence" value="ECO:0007669"/>
    <property type="project" value="UniProtKB-EC"/>
</dbReference>
<dbReference type="NCBIfam" id="NF006695">
    <property type="entry name" value="PRK09243.1-2"/>
    <property type="match status" value="1"/>
</dbReference>
<evidence type="ECO:0000256" key="6">
    <source>
        <dbReference type="ARBA" id="ARBA00022642"/>
    </source>
</evidence>
<dbReference type="NCBIfam" id="NF009131">
    <property type="entry name" value="PRK12484.1"/>
    <property type="match status" value="1"/>
</dbReference>
<dbReference type="NCBIfam" id="TIGR01513">
    <property type="entry name" value="NAPRTase_put"/>
    <property type="match status" value="1"/>
</dbReference>
<evidence type="ECO:0000256" key="4">
    <source>
        <dbReference type="ARBA" id="ARBA00022553"/>
    </source>
</evidence>
<evidence type="ECO:0000256" key="8">
    <source>
        <dbReference type="ARBA" id="ARBA00048668"/>
    </source>
</evidence>
<dbReference type="InterPro" id="IPR006405">
    <property type="entry name" value="Nic_PRibTrfase_pncB"/>
</dbReference>
<dbReference type="Gene3D" id="3.20.20.70">
    <property type="entry name" value="Aldolase class I"/>
    <property type="match status" value="1"/>
</dbReference>
<organism evidence="13 14">
    <name type="scientific">Gemmiger gallinarum</name>
    <dbReference type="NCBI Taxonomy" id="2779354"/>
    <lineage>
        <taxon>Bacteria</taxon>
        <taxon>Bacillati</taxon>
        <taxon>Bacillota</taxon>
        <taxon>Clostridia</taxon>
        <taxon>Eubacteriales</taxon>
        <taxon>Gemmiger</taxon>
    </lineage>
</organism>
<dbReference type="Pfam" id="PF04095">
    <property type="entry name" value="NAPRTase"/>
    <property type="match status" value="1"/>
</dbReference>
<protein>
    <recommendedName>
        <fullName evidence="3 9">Nicotinate phosphoribosyltransferase</fullName>
        <ecNumber evidence="3 9">6.3.4.21</ecNumber>
    </recommendedName>
</protein>
<evidence type="ECO:0000256" key="5">
    <source>
        <dbReference type="ARBA" id="ARBA00022598"/>
    </source>
</evidence>
<evidence type="ECO:0000313" key="13">
    <source>
        <dbReference type="EMBL" id="MBE5036224.1"/>
    </source>
</evidence>
<keyword evidence="5 9" id="KW-0436">Ligase</keyword>
<evidence type="ECO:0000256" key="1">
    <source>
        <dbReference type="ARBA" id="ARBA00004952"/>
    </source>
</evidence>
<comment type="function">
    <text evidence="9">Catalyzes the first step in the biosynthesis of NAD from nicotinic acid, the ATP-dependent synthesis of beta-nicotinate D-ribonucleotide from nicotinate and 5-phospho-D-ribose 1-phosphate.</text>
</comment>
<reference evidence="13 14" key="1">
    <citation type="submission" date="2020-10" db="EMBL/GenBank/DDBJ databases">
        <title>ChiBAC.</title>
        <authorList>
            <person name="Zenner C."/>
            <person name="Hitch T.C.A."/>
            <person name="Clavel T."/>
        </authorList>
    </citation>
    <scope>NUCLEOTIDE SEQUENCE [LARGE SCALE GENOMIC DNA]</scope>
    <source>
        <strain evidence="13 14">DSM 109015</strain>
    </source>
</reference>
<evidence type="ECO:0000259" key="10">
    <source>
        <dbReference type="Pfam" id="PF04095"/>
    </source>
</evidence>
<dbReference type="InterPro" id="IPR041619">
    <property type="entry name" value="NAPRTase_C"/>
</dbReference>
<keyword evidence="14" id="KW-1185">Reference proteome</keyword>
<keyword evidence="7 9" id="KW-0808">Transferase</keyword>
<comment type="pathway">
    <text evidence="1 9">Cofactor biosynthesis; NAD(+) biosynthesis; nicotinate D-ribonucleotide from nicotinate: step 1/1.</text>
</comment>
<name>A0ABR9QZB6_9FIRM</name>
<dbReference type="PIRSF" id="PIRSF000484">
    <property type="entry name" value="NAPRT"/>
    <property type="match status" value="1"/>
</dbReference>
<evidence type="ECO:0000256" key="3">
    <source>
        <dbReference type="ARBA" id="ARBA00013236"/>
    </source>
</evidence>
<comment type="similarity">
    <text evidence="2 9">Belongs to the NAPRTase family.</text>
</comment>
<dbReference type="EC" id="6.3.4.21" evidence="3 9"/>
<dbReference type="EMBL" id="JADCKC010000001">
    <property type="protein sequence ID" value="MBE5036224.1"/>
    <property type="molecule type" value="Genomic_DNA"/>
</dbReference>
<comment type="catalytic activity">
    <reaction evidence="8 9">
        <text>5-phospho-alpha-D-ribose 1-diphosphate + nicotinate + ATP + H2O = nicotinate beta-D-ribonucleotide + ADP + phosphate + diphosphate</text>
        <dbReference type="Rhea" id="RHEA:36163"/>
        <dbReference type="ChEBI" id="CHEBI:15377"/>
        <dbReference type="ChEBI" id="CHEBI:30616"/>
        <dbReference type="ChEBI" id="CHEBI:32544"/>
        <dbReference type="ChEBI" id="CHEBI:33019"/>
        <dbReference type="ChEBI" id="CHEBI:43474"/>
        <dbReference type="ChEBI" id="CHEBI:57502"/>
        <dbReference type="ChEBI" id="CHEBI:58017"/>
        <dbReference type="ChEBI" id="CHEBI:456216"/>
        <dbReference type="EC" id="6.3.4.21"/>
    </reaction>
</comment>
<dbReference type="SUPFAM" id="SSF51690">
    <property type="entry name" value="Nicotinate/Quinolinate PRTase C-terminal domain-like"/>
    <property type="match status" value="1"/>
</dbReference>
<evidence type="ECO:0000259" key="11">
    <source>
        <dbReference type="Pfam" id="PF17767"/>
    </source>
</evidence>
<evidence type="ECO:0000256" key="2">
    <source>
        <dbReference type="ARBA" id="ARBA00010897"/>
    </source>
</evidence>
<dbReference type="Pfam" id="PF17767">
    <property type="entry name" value="NAPRTase_N"/>
    <property type="match status" value="1"/>
</dbReference>
<dbReference type="InterPro" id="IPR041525">
    <property type="entry name" value="N/Namide_PRibTrfase"/>
</dbReference>
<evidence type="ECO:0000259" key="12">
    <source>
        <dbReference type="Pfam" id="PF17956"/>
    </source>
</evidence>
<keyword evidence="13" id="KW-0328">Glycosyltransferase</keyword>
<evidence type="ECO:0000256" key="7">
    <source>
        <dbReference type="ARBA" id="ARBA00022679"/>
    </source>
</evidence>
<dbReference type="Pfam" id="PF17956">
    <property type="entry name" value="NAPRTase_C"/>
    <property type="match status" value="1"/>
</dbReference>
<feature type="domain" description="Nicotinate/nicotinamide phosphoribosyltransferase" evidence="10">
    <location>
        <begin position="155"/>
        <end position="322"/>
    </location>
</feature>
<feature type="domain" description="Nicotinate phosphoribosyltransferase C-terminal" evidence="12">
    <location>
        <begin position="365"/>
        <end position="472"/>
    </location>
</feature>
<dbReference type="PANTHER" id="PTHR11098:SF1">
    <property type="entry name" value="NICOTINATE PHOSPHORIBOSYLTRANSFERASE"/>
    <property type="match status" value="1"/>
</dbReference>
<feature type="domain" description="Nicotinate phosphoribosyltransferase N-terminal" evidence="11">
    <location>
        <begin position="11"/>
        <end position="132"/>
    </location>
</feature>
<comment type="PTM">
    <text evidence="9">Transiently phosphorylated on a His residue during the reaction cycle. Phosphorylation strongly increases the affinity for substrates and increases the rate of nicotinate D-ribonucleotide production. Dephosphorylation regenerates the low-affinity form of the enzyme, leading to product release.</text>
</comment>
<comment type="caution">
    <text evidence="13">The sequence shown here is derived from an EMBL/GenBank/DDBJ whole genome shotgun (WGS) entry which is preliminary data.</text>
</comment>
<dbReference type="InterPro" id="IPR007229">
    <property type="entry name" value="Nic_PRibTrfase-Fam"/>
</dbReference>
<dbReference type="Gene3D" id="3.20.140.10">
    <property type="entry name" value="nicotinate phosphoribosyltransferase"/>
    <property type="match status" value="1"/>
</dbReference>
<accession>A0ABR9QZB6</accession>
<dbReference type="InterPro" id="IPR040727">
    <property type="entry name" value="NAPRTase_N"/>
</dbReference>
<sequence>MLDVKRNLTTMTDFYELTMSAGYLDEGYQDKIAVFDMFFRRVPNGGGYAIMAGLQQFMDAVDHLCFTEEDINYLRSTGVFNEQFLDYLKNFKLHCNIWAIEEGVPIFPHEPIVTVEGPAIECQLLETLLLVTFNHQCLIATKANRICRAAESRPVMEFGARRAQGYDAAYFGARAAYIGGCGSTSCVMAARDFGIPASGTMAHSWVQMFPTEYEAFKKYAEMYPDACVLLVDTYNVLRHGVPDAIRVFDEVLKPMGKRPKGIRIDSGDIAYLSKKARKMLDAAGYPDCTICASNSLDEYLVRDLILQGARVDSFGIGENMITAKSDPVFGGVYKLAAVKDEKTGEYIPRMKLSETAEKMTIPCLKKVWRIYDEDGKAMADLITMADEMVETKNGITLFDPVETWKERTYVNCTARCLSTPIYQNGQRVYTSPDLNDIRKFCKAQVNTLWDEVKRFENPHRYYVDLSQKLWDTRSELLKRLSK</sequence>
<dbReference type="CDD" id="cd01570">
    <property type="entry name" value="NAPRTase_A"/>
    <property type="match status" value="1"/>
</dbReference>
<evidence type="ECO:0000256" key="9">
    <source>
        <dbReference type="RuleBase" id="RU365100"/>
    </source>
</evidence>